<name>A0A3B1A057_9ZZZZ</name>
<dbReference type="EMBL" id="UOFS01000006">
    <property type="protein sequence ID" value="VAW91589.1"/>
    <property type="molecule type" value="Genomic_DNA"/>
</dbReference>
<reference evidence="2" key="1">
    <citation type="submission" date="2018-06" db="EMBL/GenBank/DDBJ databases">
        <authorList>
            <person name="Zhirakovskaya E."/>
        </authorList>
    </citation>
    <scope>NUCLEOTIDE SEQUENCE</scope>
</reference>
<dbReference type="AlphaFoldDB" id="A0A3B1A057"/>
<feature type="compositionally biased region" description="Basic and acidic residues" evidence="1">
    <location>
        <begin position="90"/>
        <end position="110"/>
    </location>
</feature>
<gene>
    <name evidence="2" type="ORF">MNBD_GAMMA22-2765</name>
</gene>
<evidence type="ECO:0000256" key="1">
    <source>
        <dbReference type="SAM" id="MobiDB-lite"/>
    </source>
</evidence>
<organism evidence="2">
    <name type="scientific">hydrothermal vent metagenome</name>
    <dbReference type="NCBI Taxonomy" id="652676"/>
    <lineage>
        <taxon>unclassified sequences</taxon>
        <taxon>metagenomes</taxon>
        <taxon>ecological metagenomes</taxon>
    </lineage>
</organism>
<proteinExistence type="predicted"/>
<accession>A0A3B1A057</accession>
<feature type="compositionally biased region" description="Polar residues" evidence="1">
    <location>
        <begin position="77"/>
        <end position="88"/>
    </location>
</feature>
<sequence length="110" mass="12089">MPEQTENKSTAPSISSKYVLTSVEKTDAPEGLPGTNWHEYIIERGTSRIVGKKPGTLKQVTEHAKDMITDLNERSGIPSSSTYASRQISKPKDKDKETQAKPKTDDTAAK</sequence>
<evidence type="ECO:0000313" key="2">
    <source>
        <dbReference type="EMBL" id="VAW91589.1"/>
    </source>
</evidence>
<feature type="region of interest" description="Disordered" evidence="1">
    <location>
        <begin position="68"/>
        <end position="110"/>
    </location>
</feature>
<protein>
    <submittedName>
        <fullName evidence="2">Uncharacterized protein</fullName>
    </submittedName>
</protein>